<feature type="transmembrane region" description="Helical" evidence="1">
    <location>
        <begin position="270"/>
        <end position="291"/>
    </location>
</feature>
<feature type="transmembrane region" description="Helical" evidence="1">
    <location>
        <begin position="154"/>
        <end position="175"/>
    </location>
</feature>
<keyword evidence="4" id="KW-1185">Reference proteome</keyword>
<feature type="transmembrane region" description="Helical" evidence="1">
    <location>
        <begin position="238"/>
        <end position="258"/>
    </location>
</feature>
<reference evidence="3 4" key="1">
    <citation type="submission" date="2016-10" db="EMBL/GenBank/DDBJ databases">
        <authorList>
            <person name="de Groot N.N."/>
        </authorList>
    </citation>
    <scope>NUCLEOTIDE SEQUENCE [LARGE SCALE GENOMIC DNA]</scope>
    <source>
        <strain evidence="3 4">DSM 22489</strain>
    </source>
</reference>
<organism evidence="3 4">
    <name type="scientific">Bryocella elongata</name>
    <dbReference type="NCBI Taxonomy" id="863522"/>
    <lineage>
        <taxon>Bacteria</taxon>
        <taxon>Pseudomonadati</taxon>
        <taxon>Acidobacteriota</taxon>
        <taxon>Terriglobia</taxon>
        <taxon>Terriglobales</taxon>
        <taxon>Acidobacteriaceae</taxon>
        <taxon>Bryocella</taxon>
    </lineage>
</organism>
<gene>
    <name evidence="3" type="ORF">SAMN05421819_0408</name>
</gene>
<evidence type="ECO:0000313" key="3">
    <source>
        <dbReference type="EMBL" id="SEF55718.1"/>
    </source>
</evidence>
<keyword evidence="1" id="KW-1133">Transmembrane helix</keyword>
<evidence type="ECO:0000313" key="4">
    <source>
        <dbReference type="Proteomes" id="UP000236728"/>
    </source>
</evidence>
<name>A0A1H5T0L7_9BACT</name>
<dbReference type="OrthoDB" id="117631at2"/>
<accession>A0A1H5T0L7</accession>
<dbReference type="EMBL" id="FNVA01000001">
    <property type="protein sequence ID" value="SEF55718.1"/>
    <property type="molecule type" value="Genomic_DNA"/>
</dbReference>
<dbReference type="AlphaFoldDB" id="A0A1H5T0L7"/>
<sequence length="312" mass="34158">MLKLTRIWIPTLCLAAAMAAPAPVFAAGQARTAQRNALVVPDAPEVPDIPKSVADPGYTQEQLLKLLRVSPTLADVVANDPSLLADQAYVSKTNPELAAFLLQHPEVVRNPGFYLFSDLRKPGHHSYDVMSPRSGFEEHHRDERSPMDSFMNDASPLVAMFFFCGALIWLIKLILQNKRWKLTFKLHSEVHTRLIDKMATSQEMLAYMDTDAGRRFLEAAPITTEIDNAPVPNMVSKVMTTLQVGVVMTLLGIGLLLVRNYTGDAATGVLVTGVLVLMPGIGCIVSAALSWTIAQRLGLMPGAVTAEERVQR</sequence>
<feature type="chain" id="PRO_5009284572" evidence="2">
    <location>
        <begin position="27"/>
        <end position="312"/>
    </location>
</feature>
<protein>
    <submittedName>
        <fullName evidence="3">Uncharacterized protein</fullName>
    </submittedName>
</protein>
<dbReference type="Proteomes" id="UP000236728">
    <property type="component" value="Unassembled WGS sequence"/>
</dbReference>
<keyword evidence="2" id="KW-0732">Signal</keyword>
<keyword evidence="1" id="KW-0472">Membrane</keyword>
<feature type="signal peptide" evidence="2">
    <location>
        <begin position="1"/>
        <end position="26"/>
    </location>
</feature>
<evidence type="ECO:0000256" key="2">
    <source>
        <dbReference type="SAM" id="SignalP"/>
    </source>
</evidence>
<keyword evidence="1" id="KW-0812">Transmembrane</keyword>
<dbReference type="RefSeq" id="WP_146071977.1">
    <property type="nucleotide sequence ID" value="NZ_FNVA01000001.1"/>
</dbReference>
<evidence type="ECO:0000256" key="1">
    <source>
        <dbReference type="SAM" id="Phobius"/>
    </source>
</evidence>
<proteinExistence type="predicted"/>